<comment type="caution">
    <text evidence="5">The sequence shown here is derived from an EMBL/GenBank/DDBJ whole genome shotgun (WGS) entry which is preliminary data.</text>
</comment>
<accession>A0A397N6D2</accession>
<evidence type="ECO:0000256" key="2">
    <source>
        <dbReference type="SAM" id="SignalP"/>
    </source>
</evidence>
<dbReference type="Pfam" id="PF05593">
    <property type="entry name" value="RHS_repeat"/>
    <property type="match status" value="1"/>
</dbReference>
<dbReference type="InterPro" id="IPR031325">
    <property type="entry name" value="RHS_repeat"/>
</dbReference>
<evidence type="ECO:0000259" key="3">
    <source>
        <dbReference type="Pfam" id="PF15542"/>
    </source>
</evidence>
<dbReference type="PANTHER" id="PTHR32305">
    <property type="match status" value="1"/>
</dbReference>
<feature type="domain" description="Teneurin-like YD-shell" evidence="4">
    <location>
        <begin position="464"/>
        <end position="752"/>
    </location>
</feature>
<dbReference type="Pfam" id="PF15542">
    <property type="entry name" value="Ntox50"/>
    <property type="match status" value="1"/>
</dbReference>
<evidence type="ECO:0000259" key="4">
    <source>
        <dbReference type="Pfam" id="PF25023"/>
    </source>
</evidence>
<dbReference type="InterPro" id="IPR006530">
    <property type="entry name" value="YD"/>
</dbReference>
<dbReference type="NCBIfam" id="TIGR03696">
    <property type="entry name" value="Rhs_assc_core"/>
    <property type="match status" value="1"/>
</dbReference>
<dbReference type="Proteomes" id="UP000265836">
    <property type="component" value="Unassembled WGS sequence"/>
</dbReference>
<reference evidence="5 6" key="1">
    <citation type="submission" date="2018-08" db="EMBL/GenBank/DDBJ databases">
        <title>Genome sequencing of rice bacterial endophytes.</title>
        <authorList>
            <person name="Venturi V."/>
        </authorList>
    </citation>
    <scope>NUCLEOTIDE SEQUENCE [LARGE SCALE GENOMIC DNA]</scope>
    <source>
        <strain evidence="5 6">E1205</strain>
    </source>
</reference>
<evidence type="ECO:0000313" key="5">
    <source>
        <dbReference type="EMBL" id="RIA31309.1"/>
    </source>
</evidence>
<feature type="signal peptide" evidence="2">
    <location>
        <begin position="1"/>
        <end position="25"/>
    </location>
</feature>
<keyword evidence="2" id="KW-0732">Signal</keyword>
<name>A0A397N6D2_ECTOL</name>
<evidence type="ECO:0000313" key="6">
    <source>
        <dbReference type="Proteomes" id="UP000265836"/>
    </source>
</evidence>
<dbReference type="Gene3D" id="2.180.10.10">
    <property type="entry name" value="RHS repeat-associated core"/>
    <property type="match status" value="2"/>
</dbReference>
<dbReference type="EMBL" id="QXDA01000003">
    <property type="protein sequence ID" value="RIA31309.1"/>
    <property type="molecule type" value="Genomic_DNA"/>
</dbReference>
<feature type="chain" id="PRO_5017218852" evidence="2">
    <location>
        <begin position="26"/>
        <end position="961"/>
    </location>
</feature>
<dbReference type="PANTHER" id="PTHR32305:SF15">
    <property type="entry name" value="PROTEIN RHSA-RELATED"/>
    <property type="match status" value="1"/>
</dbReference>
<dbReference type="Pfam" id="PF25023">
    <property type="entry name" value="TEN_YD-shell"/>
    <property type="match status" value="2"/>
</dbReference>
<feature type="domain" description="Teneurin-like YD-shell" evidence="4">
    <location>
        <begin position="160"/>
        <end position="340"/>
    </location>
</feature>
<sequence>MNISHQVSLLSLALAAVLVAADAQASTRSWSYTYNSQGLIETANGPRTDVSDITTYGYDTQGHITAVTNALGHITQLSNFDAYGNPQTLVDANDVTTSLSYTPQGWLASISTAGSTTSFEHDAIGQITKVTRGDGSWLAYTWSAARRLTAISNNLGETVEYDYDAMGNRTAQRLSDASNNLTHLQTWAYDELGRLLRSVGAGGQAHQYGYDLNDNPTLSRTPKQHSTTSSFDALDRLVSSTDPLNGVTQLAYDAQDNLTQLQDPRGVTTQYEYDGLGNLTKLISPDSGTTTYTHDAAGNVISKTDARGVVTLYAYDALNRLVSRQYPANPALNVQYHYDMTAEGNHGIGRMTAIQDASGVIGYHYDARGNLTEQLRSIDVAGADHYDSLGYGYDGANQLTRINYPVGFSIIYARNGAGQVGQIQLQVGDLNPTVLVSEIQYLPFGPLKSLTWANGLSLSRTYDQDYRLTHQQVATWTSTYGYDANSNIESLQSSLLGNLSYGYDALDRLTSEQRADLQQGYAYDAVGNRISKTTTPIVNGSPQTGSTTQLGYAANSNRLVAIAGTPVTSDAAGNLTQDRPDRQMEYDQQNRLSRVKLGGTTVAEYRYNALGQRTHKITTAGTTSFLYDPSGQLLEERRFNAAGQRQSSQFYIWLDNLPVAGITVTYAANGSIASSTPFYLHTDHLGTPRLATNPSQQPVWSWASDAFGVGQTMGSLAINLRFPGQYYDQESGLHYNYFRDYDPETGRYVESDPIGLNGGLNTYGYTYQNPINNFDPDGRAVWFLGWLFFAGTGTTATTGTGVLLTGAALTGTALVGTSVLMTGSTPTGNTGATLGVGSGTGDPQCPPNDPFCQSQTQSQWCEANLPKNIHSGAQGKHIPGHNNFIAGRSPLNANPQQLLQGVHSGQYQIVRFTPKGQPVVNFGQNIGTHAGTGQSTNYGIIHTSKHGAHIVPANPSQVLLP</sequence>
<gene>
    <name evidence="5" type="ORF">DFO61_2025</name>
</gene>
<keyword evidence="1" id="KW-0677">Repeat</keyword>
<dbReference type="InterPro" id="IPR050708">
    <property type="entry name" value="T6SS_VgrG/RHS"/>
</dbReference>
<evidence type="ECO:0000256" key="1">
    <source>
        <dbReference type="ARBA" id="ARBA00022737"/>
    </source>
</evidence>
<dbReference type="AlphaFoldDB" id="A0A397N6D2"/>
<proteinExistence type="predicted"/>
<feature type="domain" description="Bacterial toxin 50" evidence="3">
    <location>
        <begin position="869"/>
        <end position="952"/>
    </location>
</feature>
<dbReference type="InterPro" id="IPR056823">
    <property type="entry name" value="TEN-like_YD-shell"/>
</dbReference>
<dbReference type="NCBIfam" id="TIGR01643">
    <property type="entry name" value="YD_repeat_2x"/>
    <property type="match status" value="9"/>
</dbReference>
<dbReference type="InterPro" id="IPR029100">
    <property type="entry name" value="Ntox50"/>
</dbReference>
<organism evidence="5 6">
    <name type="scientific">Ectopseudomonas oleovorans</name>
    <name type="common">Pseudomonas oleovorans</name>
    <dbReference type="NCBI Taxonomy" id="301"/>
    <lineage>
        <taxon>Bacteria</taxon>
        <taxon>Pseudomonadati</taxon>
        <taxon>Pseudomonadota</taxon>
        <taxon>Gammaproteobacteria</taxon>
        <taxon>Pseudomonadales</taxon>
        <taxon>Pseudomonadaceae</taxon>
        <taxon>Ectopseudomonas</taxon>
    </lineage>
</organism>
<protein>
    <submittedName>
        <fullName evidence="5">RHS repeat-associated protein</fullName>
    </submittedName>
</protein>
<dbReference type="RefSeq" id="WP_119692689.1">
    <property type="nucleotide sequence ID" value="NZ_QXDA01000003.1"/>
</dbReference>
<dbReference type="InterPro" id="IPR022385">
    <property type="entry name" value="Rhs_assc_core"/>
</dbReference>